<feature type="compositionally biased region" description="Basic and acidic residues" evidence="2">
    <location>
        <begin position="168"/>
        <end position="193"/>
    </location>
</feature>
<protein>
    <recommendedName>
        <fullName evidence="5">Tetratricopeptide repeat protein</fullName>
    </recommendedName>
</protein>
<dbReference type="InterPro" id="IPR019734">
    <property type="entry name" value="TPR_rpt"/>
</dbReference>
<reference evidence="4" key="1">
    <citation type="journal article" date="2019" name="Int. J. Syst. Evol. Microbiol.">
        <title>The Global Catalogue of Microorganisms (GCM) 10K type strain sequencing project: providing services to taxonomists for standard genome sequencing and annotation.</title>
        <authorList>
            <consortium name="The Broad Institute Genomics Platform"/>
            <consortium name="The Broad Institute Genome Sequencing Center for Infectious Disease"/>
            <person name="Wu L."/>
            <person name="Ma J."/>
        </authorList>
    </citation>
    <scope>NUCLEOTIDE SEQUENCE [LARGE SCALE GENOMIC DNA]</scope>
    <source>
        <strain evidence="4">JCM 19635</strain>
    </source>
</reference>
<dbReference type="EMBL" id="JBHTEK010000001">
    <property type="protein sequence ID" value="MFC7668531.1"/>
    <property type="molecule type" value="Genomic_DNA"/>
</dbReference>
<evidence type="ECO:0000313" key="3">
    <source>
        <dbReference type="EMBL" id="MFC7668531.1"/>
    </source>
</evidence>
<dbReference type="PROSITE" id="PS50005">
    <property type="entry name" value="TPR"/>
    <property type="match status" value="1"/>
</dbReference>
<name>A0ABW2U8V2_9BACT</name>
<evidence type="ECO:0000313" key="4">
    <source>
        <dbReference type="Proteomes" id="UP001596513"/>
    </source>
</evidence>
<organism evidence="3 4">
    <name type="scientific">Hymenobacter humi</name>
    <dbReference type="NCBI Taxonomy" id="1411620"/>
    <lineage>
        <taxon>Bacteria</taxon>
        <taxon>Pseudomonadati</taxon>
        <taxon>Bacteroidota</taxon>
        <taxon>Cytophagia</taxon>
        <taxon>Cytophagales</taxon>
        <taxon>Hymenobacteraceae</taxon>
        <taxon>Hymenobacter</taxon>
    </lineage>
</organism>
<dbReference type="Gene3D" id="1.25.40.10">
    <property type="entry name" value="Tetratricopeptide repeat domain"/>
    <property type="match status" value="1"/>
</dbReference>
<feature type="region of interest" description="Disordered" evidence="2">
    <location>
        <begin position="147"/>
        <end position="296"/>
    </location>
</feature>
<accession>A0ABW2U8V2</accession>
<evidence type="ECO:0000256" key="1">
    <source>
        <dbReference type="PROSITE-ProRule" id="PRU00339"/>
    </source>
</evidence>
<dbReference type="RefSeq" id="WP_380203917.1">
    <property type="nucleotide sequence ID" value="NZ_JBHTEK010000001.1"/>
</dbReference>
<keyword evidence="4" id="KW-1185">Reference proteome</keyword>
<feature type="compositionally biased region" description="Pro residues" evidence="2">
    <location>
        <begin position="265"/>
        <end position="283"/>
    </location>
</feature>
<evidence type="ECO:0000256" key="2">
    <source>
        <dbReference type="SAM" id="MobiDB-lite"/>
    </source>
</evidence>
<sequence>MKYLVLLVLALSPPTWKLLTWVHDRNTAVVAGTAAYKRGDAARAATAFEAALTAKARRAPDPRLVLNLAHAQTRAGLPGQAQATYARLLTGTTAELGSVARQQLAVQAAQQGEIAQALTLLRQALLLDPKNSGARFDYEVLSDYLTQRPNMPKIPEPKPQPGTSKPKPSPESEKDGPEKNQPAEKAGTDRKGQVNDQNAAPPAPNTPPEQRPDPAGQADNRQPNRAPGKAATGGRAPGTGAPQPVASGEAPGTQRGLDRSAASPTLPPTPAAAAPAPMPPRPPTCACKPSASGSKP</sequence>
<gene>
    <name evidence="3" type="ORF">ACFQT0_14990</name>
</gene>
<comment type="caution">
    <text evidence="3">The sequence shown here is derived from an EMBL/GenBank/DDBJ whole genome shotgun (WGS) entry which is preliminary data.</text>
</comment>
<evidence type="ECO:0008006" key="5">
    <source>
        <dbReference type="Google" id="ProtNLM"/>
    </source>
</evidence>
<proteinExistence type="predicted"/>
<feature type="repeat" description="TPR" evidence="1">
    <location>
        <begin position="98"/>
        <end position="131"/>
    </location>
</feature>
<dbReference type="Proteomes" id="UP001596513">
    <property type="component" value="Unassembled WGS sequence"/>
</dbReference>
<dbReference type="InterPro" id="IPR011990">
    <property type="entry name" value="TPR-like_helical_dom_sf"/>
</dbReference>
<dbReference type="SUPFAM" id="SSF48452">
    <property type="entry name" value="TPR-like"/>
    <property type="match status" value="1"/>
</dbReference>
<keyword evidence="1" id="KW-0802">TPR repeat</keyword>
<feature type="compositionally biased region" description="Low complexity" evidence="2">
    <location>
        <begin position="225"/>
        <end position="242"/>
    </location>
</feature>